<dbReference type="RefSeq" id="XP_007397579.1">
    <property type="nucleotide sequence ID" value="XM_007397517.1"/>
</dbReference>
<dbReference type="InterPro" id="IPR025714">
    <property type="entry name" value="Methyltranfer_dom"/>
</dbReference>
<reference evidence="2 3" key="1">
    <citation type="journal article" date="2012" name="BMC Genomics">
        <title>Comparative genomics of the white-rot fungi, Phanerochaete carnosa and P. chrysosporium, to elucidate the genetic basis of the distinct wood types they colonize.</title>
        <authorList>
            <person name="Suzuki H."/>
            <person name="MacDonald J."/>
            <person name="Syed K."/>
            <person name="Salamov A."/>
            <person name="Hori C."/>
            <person name="Aerts A."/>
            <person name="Henrissat B."/>
            <person name="Wiebenga A."/>
            <person name="vanKuyk P.A."/>
            <person name="Barry K."/>
            <person name="Lindquist E."/>
            <person name="LaButti K."/>
            <person name="Lapidus A."/>
            <person name="Lucas S."/>
            <person name="Coutinho P."/>
            <person name="Gong Y."/>
            <person name="Samejima M."/>
            <person name="Mahadevan R."/>
            <person name="Abou-Zaid M."/>
            <person name="de Vries R.P."/>
            <person name="Igarashi K."/>
            <person name="Yadav J.S."/>
            <person name="Grigoriev I.V."/>
            <person name="Master E.R."/>
        </authorList>
    </citation>
    <scope>NUCLEOTIDE SEQUENCE [LARGE SCALE GENOMIC DNA]</scope>
    <source>
        <strain evidence="2 3">HHB-10118-sp</strain>
    </source>
</reference>
<dbReference type="InParanoid" id="K5UXT8"/>
<proteinExistence type="predicted"/>
<accession>K5UXT8</accession>
<evidence type="ECO:0000313" key="2">
    <source>
        <dbReference type="EMBL" id="EKM54906.1"/>
    </source>
</evidence>
<dbReference type="Pfam" id="PF13383">
    <property type="entry name" value="Methyltransf_22"/>
    <property type="match status" value="1"/>
</dbReference>
<evidence type="ECO:0000313" key="3">
    <source>
        <dbReference type="Proteomes" id="UP000008370"/>
    </source>
</evidence>
<sequence>MSVLTRHPRYCLLLICVLLGAFFMLSTPSFPAGSLRPGSSISKVLADEDRLYDEALKARQELVEKWGPTDEDVASFPEPQTGYFYTLWDFFLPVFRCPHLVQRVGTLGDGGKWVCGLDRIARQSKPCTIYSFGINGESSFEAALLEAAPHCEVWGYDFSVTSFGPEIANVSALDARGHFFSYALSGDDAPHATPPRFTLQSLMQQNGHDFIDILKVDIESWEFESLDAFVDAFIPSPSYEAHHPHAAPAELPVLPVGQLQLEIHAWGQNGEFKRFRKWWERLENAGLRPFWTEPNLVYINLVRGSKPDLAEYSFMNIRGNHALVSDRY</sequence>
<dbReference type="EMBL" id="JH930473">
    <property type="protein sequence ID" value="EKM54906.1"/>
    <property type="molecule type" value="Genomic_DNA"/>
</dbReference>
<organism evidence="2 3">
    <name type="scientific">Phanerochaete carnosa (strain HHB-10118-sp)</name>
    <name type="common">White-rot fungus</name>
    <name type="synonym">Peniophora carnosa</name>
    <dbReference type="NCBI Taxonomy" id="650164"/>
    <lineage>
        <taxon>Eukaryota</taxon>
        <taxon>Fungi</taxon>
        <taxon>Dikarya</taxon>
        <taxon>Basidiomycota</taxon>
        <taxon>Agaricomycotina</taxon>
        <taxon>Agaricomycetes</taxon>
        <taxon>Polyporales</taxon>
        <taxon>Phanerochaetaceae</taxon>
        <taxon>Phanerochaete</taxon>
    </lineage>
</organism>
<gene>
    <name evidence="2" type="ORF">PHACADRAFT_259072</name>
</gene>
<feature type="domain" description="Methyltransferase" evidence="1">
    <location>
        <begin position="89"/>
        <end position="241"/>
    </location>
</feature>
<evidence type="ECO:0000259" key="1">
    <source>
        <dbReference type="Pfam" id="PF13383"/>
    </source>
</evidence>
<dbReference type="OrthoDB" id="10006218at2759"/>
<dbReference type="AlphaFoldDB" id="K5UXT8"/>
<dbReference type="Proteomes" id="UP000008370">
    <property type="component" value="Unassembled WGS sequence"/>
</dbReference>
<dbReference type="PANTHER" id="PTHR32026">
    <property type="entry name" value="METHYLTRANSFERASE-LIKE PROTEIN 24"/>
    <property type="match status" value="1"/>
</dbReference>
<protein>
    <recommendedName>
        <fullName evidence="1">Methyltransferase domain-containing protein</fullName>
    </recommendedName>
</protein>
<dbReference type="GeneID" id="18917297"/>
<dbReference type="InterPro" id="IPR026913">
    <property type="entry name" value="METTL24"/>
</dbReference>
<dbReference type="KEGG" id="pco:PHACADRAFT_259072"/>
<name>K5UXT8_PHACS</name>
<dbReference type="PANTHER" id="PTHR32026:SF10">
    <property type="entry name" value="METHYLTRANSFERASE-LIKE PROTEIN 24-RELATED"/>
    <property type="match status" value="1"/>
</dbReference>
<keyword evidence="3" id="KW-1185">Reference proteome</keyword>
<dbReference type="HOGENOM" id="CLU_066046_1_0_1"/>